<reference evidence="1 2" key="1">
    <citation type="submission" date="2019-10" db="EMBL/GenBank/DDBJ databases">
        <title>Genome Sequences from Six Type Strain Members of the Archaeal Family Sulfolobaceae: Acidianus ambivalens, Acidianus infernus, Metallosphaera prunae, Stygiolobus azoricus, Sulfolobus metallicus, and Sulfurisphaera ohwakuensis.</title>
        <authorList>
            <person name="Counts J.A."/>
            <person name="Kelly R.M."/>
        </authorList>
    </citation>
    <scope>NUCLEOTIDE SEQUENCE [LARGE SCALE GENOMIC DNA]</scope>
    <source>
        <strain evidence="1 2">FC6</strain>
    </source>
</reference>
<keyword evidence="2" id="KW-1185">Reference proteome</keyword>
<gene>
    <name evidence="1" type="ORF">D1868_01185</name>
</gene>
<dbReference type="KEGG" id="sazo:D1868_01185"/>
<sequence>MSEKLQELLLRFLNGERQFSGDCETLKKLILLIKALGREVRIEKKENNLCYIIVEYYRAS</sequence>
<dbReference type="EMBL" id="CP045483">
    <property type="protein sequence ID" value="QGR18744.1"/>
    <property type="molecule type" value="Genomic_DNA"/>
</dbReference>
<protein>
    <submittedName>
        <fullName evidence="1">Uncharacterized protein</fullName>
    </submittedName>
</protein>
<evidence type="ECO:0000313" key="1">
    <source>
        <dbReference type="EMBL" id="QGR18744.1"/>
    </source>
</evidence>
<organism evidence="1 2">
    <name type="scientific">Stygiolobus azoricus</name>
    <dbReference type="NCBI Taxonomy" id="41675"/>
    <lineage>
        <taxon>Archaea</taxon>
        <taxon>Thermoproteota</taxon>
        <taxon>Thermoprotei</taxon>
        <taxon>Sulfolobales</taxon>
        <taxon>Sulfolobaceae</taxon>
        <taxon>Stygiolobus</taxon>
    </lineage>
</organism>
<name>A0A650CLI8_9CREN</name>
<proteinExistence type="predicted"/>
<dbReference type="Proteomes" id="UP000423396">
    <property type="component" value="Chromosome"/>
</dbReference>
<dbReference type="AlphaFoldDB" id="A0A650CLI8"/>
<evidence type="ECO:0000313" key="2">
    <source>
        <dbReference type="Proteomes" id="UP000423396"/>
    </source>
</evidence>
<accession>A0A650CLI8</accession>